<dbReference type="InterPro" id="IPR011008">
    <property type="entry name" value="Dimeric_a/b-barrel"/>
</dbReference>
<accession>A0A381SGH9</accession>
<dbReference type="PANTHER" id="PTHR41521:SF4">
    <property type="entry name" value="BLR0684 PROTEIN"/>
    <property type="match status" value="1"/>
</dbReference>
<dbReference type="InterPro" id="IPR010753">
    <property type="entry name" value="DUF1330"/>
</dbReference>
<dbReference type="AlphaFoldDB" id="A0A381SGH9"/>
<name>A0A381SGH9_9ZZZZ</name>
<gene>
    <name evidence="2" type="ORF">METZ01_LOCUS56029</name>
</gene>
<dbReference type="Gene3D" id="3.30.70.100">
    <property type="match status" value="1"/>
</dbReference>
<dbReference type="Pfam" id="PF07045">
    <property type="entry name" value="DUF1330"/>
    <property type="match status" value="1"/>
</dbReference>
<evidence type="ECO:0000259" key="1">
    <source>
        <dbReference type="Pfam" id="PF07045"/>
    </source>
</evidence>
<feature type="domain" description="DUF1330" evidence="1">
    <location>
        <begin position="2"/>
        <end position="93"/>
    </location>
</feature>
<sequence>MKGYWIVKVNVLDVEKQKDYATHAGEAVKKFEGKFLIRGGEQSTKEGKEYERNVVVEFPSYEQAENAYASNEYQSAKKILGDNKDRIFAIVEGTQK</sequence>
<dbReference type="PANTHER" id="PTHR41521">
    <property type="match status" value="1"/>
</dbReference>
<evidence type="ECO:0000313" key="2">
    <source>
        <dbReference type="EMBL" id="SVA03175.1"/>
    </source>
</evidence>
<organism evidence="2">
    <name type="scientific">marine metagenome</name>
    <dbReference type="NCBI Taxonomy" id="408172"/>
    <lineage>
        <taxon>unclassified sequences</taxon>
        <taxon>metagenomes</taxon>
        <taxon>ecological metagenomes</taxon>
    </lineage>
</organism>
<reference evidence="2" key="1">
    <citation type="submission" date="2018-05" db="EMBL/GenBank/DDBJ databases">
        <authorList>
            <person name="Lanie J.A."/>
            <person name="Ng W.-L."/>
            <person name="Kazmierczak K.M."/>
            <person name="Andrzejewski T.M."/>
            <person name="Davidsen T.M."/>
            <person name="Wayne K.J."/>
            <person name="Tettelin H."/>
            <person name="Glass J.I."/>
            <person name="Rusch D."/>
            <person name="Podicherti R."/>
            <person name="Tsui H.-C.T."/>
            <person name="Winkler M.E."/>
        </authorList>
    </citation>
    <scope>NUCLEOTIDE SEQUENCE</scope>
</reference>
<protein>
    <recommendedName>
        <fullName evidence="1">DUF1330 domain-containing protein</fullName>
    </recommendedName>
</protein>
<proteinExistence type="predicted"/>
<dbReference type="EMBL" id="UINC01003080">
    <property type="protein sequence ID" value="SVA03175.1"/>
    <property type="molecule type" value="Genomic_DNA"/>
</dbReference>
<dbReference type="SUPFAM" id="SSF54909">
    <property type="entry name" value="Dimeric alpha+beta barrel"/>
    <property type="match status" value="1"/>
</dbReference>